<protein>
    <submittedName>
        <fullName evidence="4">HAD family phosphatase</fullName>
    </submittedName>
</protein>
<evidence type="ECO:0000313" key="4">
    <source>
        <dbReference type="EMBL" id="HDR50497.1"/>
    </source>
</evidence>
<comment type="similarity">
    <text evidence="1">Belongs to the HAD-like hydrolase superfamily. CbbY/CbbZ/Gph/YieH family.</text>
</comment>
<evidence type="ECO:0000256" key="2">
    <source>
        <dbReference type="ARBA" id="ARBA00022723"/>
    </source>
</evidence>
<dbReference type="SUPFAM" id="SSF56784">
    <property type="entry name" value="HAD-like"/>
    <property type="match status" value="1"/>
</dbReference>
<dbReference type="PRINTS" id="PR00413">
    <property type="entry name" value="HADHALOGNASE"/>
</dbReference>
<evidence type="ECO:0000256" key="3">
    <source>
        <dbReference type="ARBA" id="ARBA00022801"/>
    </source>
</evidence>
<dbReference type="Pfam" id="PF00702">
    <property type="entry name" value="Hydrolase"/>
    <property type="match status" value="1"/>
</dbReference>
<dbReference type="Gene3D" id="3.40.50.1000">
    <property type="entry name" value="HAD superfamily/HAD-like"/>
    <property type="match status" value="1"/>
</dbReference>
<comment type="caution">
    <text evidence="4">The sequence shown here is derived from an EMBL/GenBank/DDBJ whole genome shotgun (WGS) entry which is preliminary data.</text>
</comment>
<dbReference type="InterPro" id="IPR023198">
    <property type="entry name" value="PGP-like_dom2"/>
</dbReference>
<dbReference type="SFLD" id="SFLDG01135">
    <property type="entry name" value="C1.5.6:_HAD__Beta-PGM__Phospha"/>
    <property type="match status" value="1"/>
</dbReference>
<dbReference type="InterPro" id="IPR006439">
    <property type="entry name" value="HAD-SF_hydro_IA"/>
</dbReference>
<dbReference type="GO" id="GO:0046872">
    <property type="term" value="F:metal ion binding"/>
    <property type="evidence" value="ECO:0007669"/>
    <property type="project" value="UniProtKB-KW"/>
</dbReference>
<dbReference type="PANTHER" id="PTHR18901">
    <property type="entry name" value="2-DEOXYGLUCOSE-6-PHOSPHATE PHOSPHATASE 2"/>
    <property type="match status" value="1"/>
</dbReference>
<evidence type="ECO:0000256" key="1">
    <source>
        <dbReference type="ARBA" id="ARBA00006171"/>
    </source>
</evidence>
<dbReference type="SFLD" id="SFLDG01129">
    <property type="entry name" value="C1.5:_HAD__Beta-PGM__Phosphata"/>
    <property type="match status" value="1"/>
</dbReference>
<reference evidence="4" key="1">
    <citation type="journal article" date="2020" name="mSystems">
        <title>Genome- and Community-Level Interaction Insights into Carbon Utilization and Element Cycling Functions of Hydrothermarchaeota in Hydrothermal Sediment.</title>
        <authorList>
            <person name="Zhou Z."/>
            <person name="Liu Y."/>
            <person name="Xu W."/>
            <person name="Pan J."/>
            <person name="Luo Z.H."/>
            <person name="Li M."/>
        </authorList>
    </citation>
    <scope>NUCLEOTIDE SEQUENCE [LARGE SCALE GENOMIC DNA]</scope>
    <source>
        <strain evidence="4">SpSt-1217</strain>
    </source>
</reference>
<dbReference type="AlphaFoldDB" id="A0A831PKR5"/>
<organism evidence="4">
    <name type="scientific">Mariniphaga anaerophila</name>
    <dbReference type="NCBI Taxonomy" id="1484053"/>
    <lineage>
        <taxon>Bacteria</taxon>
        <taxon>Pseudomonadati</taxon>
        <taxon>Bacteroidota</taxon>
        <taxon>Bacteroidia</taxon>
        <taxon>Marinilabiliales</taxon>
        <taxon>Prolixibacteraceae</taxon>
        <taxon>Mariniphaga</taxon>
    </lineage>
</organism>
<gene>
    <name evidence="4" type="ORF">ENN90_02590</name>
</gene>
<name>A0A831PKR5_9BACT</name>
<dbReference type="InterPro" id="IPR036412">
    <property type="entry name" value="HAD-like_sf"/>
</dbReference>
<keyword evidence="3" id="KW-0378">Hydrolase</keyword>
<dbReference type="NCBIfam" id="TIGR02009">
    <property type="entry name" value="PGMB-YQAB-SF"/>
    <property type="match status" value="1"/>
</dbReference>
<proteinExistence type="inferred from homology"/>
<keyword evidence="2" id="KW-0479">Metal-binding</keyword>
<dbReference type="GO" id="GO:0016787">
    <property type="term" value="F:hydrolase activity"/>
    <property type="evidence" value="ECO:0007669"/>
    <property type="project" value="UniProtKB-KW"/>
</dbReference>
<dbReference type="SFLD" id="SFLDS00003">
    <property type="entry name" value="Haloacid_Dehalogenase"/>
    <property type="match status" value="1"/>
</dbReference>
<dbReference type="InterPro" id="IPR023214">
    <property type="entry name" value="HAD_sf"/>
</dbReference>
<dbReference type="NCBIfam" id="TIGR01509">
    <property type="entry name" value="HAD-SF-IA-v3"/>
    <property type="match status" value="1"/>
</dbReference>
<dbReference type="FunFam" id="3.40.50.1000:FF:000036">
    <property type="entry name" value="HAD family hydrolase"/>
    <property type="match status" value="1"/>
</dbReference>
<dbReference type="NCBIfam" id="TIGR01549">
    <property type="entry name" value="HAD-SF-IA-v1"/>
    <property type="match status" value="1"/>
</dbReference>
<sequence>MMEANDMTIQTKLPAHIEAVIFDMDGVLVNSEPFYVEVEQINFRQLGLEISEEEHQTYQGTATDRMWELIKKRHGVEQPVNELVEMTNNLVTPYFNSMEKIEAMPGVETLIKKLKEKGIPLALASSSYSDVIEIITQKTGLKKYFDVVVDSQMAGASKPEPEIFLLAAQKLGVQPEKCLVIEDSTNGIKAAKAAGMFCVAFAGPGSELQDQSQADWIVSDFNLPIP</sequence>
<dbReference type="Proteomes" id="UP000886047">
    <property type="component" value="Unassembled WGS sequence"/>
</dbReference>
<accession>A0A831PKR5</accession>
<dbReference type="InterPro" id="IPR010976">
    <property type="entry name" value="B-phosphoglucomutase_hydrolase"/>
</dbReference>
<dbReference type="Gene3D" id="1.10.150.240">
    <property type="entry name" value="Putative phosphatase, domain 2"/>
    <property type="match status" value="1"/>
</dbReference>
<dbReference type="PANTHER" id="PTHR18901:SF38">
    <property type="entry name" value="PSEUDOURIDINE-5'-PHOSPHATASE"/>
    <property type="match status" value="1"/>
</dbReference>
<dbReference type="EMBL" id="DSDK01000143">
    <property type="protein sequence ID" value="HDR50497.1"/>
    <property type="molecule type" value="Genomic_DNA"/>
</dbReference>